<evidence type="ECO:0000313" key="2">
    <source>
        <dbReference type="EMBL" id="KAJ6800316.1"/>
    </source>
</evidence>
<evidence type="ECO:0000256" key="1">
    <source>
        <dbReference type="SAM" id="Phobius"/>
    </source>
</evidence>
<keyword evidence="1" id="KW-0812">Transmembrane</keyword>
<organism evidence="2 3">
    <name type="scientific">Iris pallida</name>
    <name type="common">Sweet iris</name>
    <dbReference type="NCBI Taxonomy" id="29817"/>
    <lineage>
        <taxon>Eukaryota</taxon>
        <taxon>Viridiplantae</taxon>
        <taxon>Streptophyta</taxon>
        <taxon>Embryophyta</taxon>
        <taxon>Tracheophyta</taxon>
        <taxon>Spermatophyta</taxon>
        <taxon>Magnoliopsida</taxon>
        <taxon>Liliopsida</taxon>
        <taxon>Asparagales</taxon>
        <taxon>Iridaceae</taxon>
        <taxon>Iridoideae</taxon>
        <taxon>Irideae</taxon>
        <taxon>Iris</taxon>
    </lineage>
</organism>
<comment type="caution">
    <text evidence="2">The sequence shown here is derived from an EMBL/GenBank/DDBJ whole genome shotgun (WGS) entry which is preliminary data.</text>
</comment>
<reference evidence="2" key="2">
    <citation type="submission" date="2023-04" db="EMBL/GenBank/DDBJ databases">
        <authorList>
            <person name="Bruccoleri R.E."/>
            <person name="Oakeley E.J."/>
            <person name="Faust A.-M."/>
            <person name="Dessus-Babus S."/>
            <person name="Altorfer M."/>
            <person name="Burckhardt D."/>
            <person name="Oertli M."/>
            <person name="Naumann U."/>
            <person name="Petersen F."/>
            <person name="Wong J."/>
        </authorList>
    </citation>
    <scope>NUCLEOTIDE SEQUENCE</scope>
    <source>
        <strain evidence="2">GSM-AAB239-AS_SAM_17_03QT</strain>
        <tissue evidence="2">Leaf</tissue>
    </source>
</reference>
<evidence type="ECO:0000313" key="3">
    <source>
        <dbReference type="Proteomes" id="UP001140949"/>
    </source>
</evidence>
<reference evidence="2" key="1">
    <citation type="journal article" date="2023" name="GigaByte">
        <title>Genome assembly of the bearded iris, Iris pallida Lam.</title>
        <authorList>
            <person name="Bruccoleri R.E."/>
            <person name="Oakeley E.J."/>
            <person name="Faust A.M.E."/>
            <person name="Altorfer M."/>
            <person name="Dessus-Babus S."/>
            <person name="Burckhardt D."/>
            <person name="Oertli M."/>
            <person name="Naumann U."/>
            <person name="Petersen F."/>
            <person name="Wong J."/>
        </authorList>
    </citation>
    <scope>NUCLEOTIDE SEQUENCE</scope>
    <source>
        <strain evidence="2">GSM-AAB239-AS_SAM_17_03QT</strain>
    </source>
</reference>
<sequence length="87" mass="10393">MSEEKHRLFDPLVRILLLYLPRGICAIVMATFSTGIDSKAFQIPHLQLHPILMLQPCCHDRYLNWVSILRWILLILRLECFRLMCWK</sequence>
<keyword evidence="1" id="KW-1133">Transmembrane helix</keyword>
<accession>A0AAX6E8A5</accession>
<gene>
    <name evidence="2" type="ORF">M6B38_202855</name>
</gene>
<name>A0AAX6E8A5_IRIPA</name>
<dbReference type="Proteomes" id="UP001140949">
    <property type="component" value="Unassembled WGS sequence"/>
</dbReference>
<proteinExistence type="predicted"/>
<keyword evidence="3" id="KW-1185">Reference proteome</keyword>
<protein>
    <submittedName>
        <fullName evidence="2">ATP synthase subunit beta, mitochondrial</fullName>
    </submittedName>
</protein>
<dbReference type="EMBL" id="JANAVB010038939">
    <property type="protein sequence ID" value="KAJ6800316.1"/>
    <property type="molecule type" value="Genomic_DNA"/>
</dbReference>
<keyword evidence="1" id="KW-0472">Membrane</keyword>
<feature type="transmembrane region" description="Helical" evidence="1">
    <location>
        <begin position="12"/>
        <end position="32"/>
    </location>
</feature>
<dbReference type="AlphaFoldDB" id="A0AAX6E8A5"/>